<comment type="subcellular location">
    <subcellularLocation>
        <location evidence="1">Nucleus</location>
    </subcellularLocation>
</comment>
<dbReference type="EMBL" id="CAJFCV020000005">
    <property type="protein sequence ID" value="CAG9125879.1"/>
    <property type="molecule type" value="Genomic_DNA"/>
</dbReference>
<evidence type="ECO:0000256" key="1">
    <source>
        <dbReference type="ARBA" id="ARBA00004123"/>
    </source>
</evidence>
<feature type="region of interest" description="Disordered" evidence="3">
    <location>
        <begin position="946"/>
        <end position="970"/>
    </location>
</feature>
<evidence type="ECO:0000256" key="2">
    <source>
        <dbReference type="ARBA" id="ARBA00023127"/>
    </source>
</evidence>
<dbReference type="InterPro" id="IPR009057">
    <property type="entry name" value="Homeodomain-like_sf"/>
</dbReference>
<evidence type="ECO:0000259" key="5">
    <source>
        <dbReference type="PROSITE" id="PS51294"/>
    </source>
</evidence>
<dbReference type="Proteomes" id="UP000582659">
    <property type="component" value="Unassembled WGS sequence"/>
</dbReference>
<evidence type="ECO:0000313" key="6">
    <source>
        <dbReference type="EMBL" id="CAD5232825.1"/>
    </source>
</evidence>
<feature type="region of interest" description="Disordered" evidence="3">
    <location>
        <begin position="373"/>
        <end position="398"/>
    </location>
</feature>
<feature type="compositionally biased region" description="Acidic residues" evidence="3">
    <location>
        <begin position="951"/>
        <end position="965"/>
    </location>
</feature>
<dbReference type="InterPro" id="IPR013763">
    <property type="entry name" value="Cyclin-like_dom"/>
</dbReference>
<dbReference type="Pfam" id="PF00249">
    <property type="entry name" value="Myb_DNA-binding"/>
    <property type="match status" value="1"/>
</dbReference>
<keyword evidence="7" id="KW-1185">Reference proteome</keyword>
<evidence type="ECO:0000259" key="4">
    <source>
        <dbReference type="PROSITE" id="PS50090"/>
    </source>
</evidence>
<dbReference type="InterPro" id="IPR001005">
    <property type="entry name" value="SANT/Myb"/>
</dbReference>
<name>A0A7I8X8F3_BURXY</name>
<reference evidence="6" key="1">
    <citation type="submission" date="2020-09" db="EMBL/GenBank/DDBJ databases">
        <authorList>
            <person name="Kikuchi T."/>
        </authorList>
    </citation>
    <scope>NUCLEOTIDE SEQUENCE</scope>
    <source>
        <strain evidence="6">Ka4C1</strain>
    </source>
</reference>
<proteinExistence type="predicted"/>
<dbReference type="GO" id="GO:0016538">
    <property type="term" value="F:cyclin-dependent protein serine/threonine kinase regulator activity"/>
    <property type="evidence" value="ECO:0007669"/>
    <property type="project" value="InterPro"/>
</dbReference>
<dbReference type="SMR" id="A0A7I8X8F3"/>
<dbReference type="SMART" id="SM00385">
    <property type="entry name" value="CYCLIN"/>
    <property type="match status" value="2"/>
</dbReference>
<organism evidence="6 7">
    <name type="scientific">Bursaphelenchus xylophilus</name>
    <name type="common">Pinewood nematode worm</name>
    <name type="synonym">Aphelenchoides xylophilus</name>
    <dbReference type="NCBI Taxonomy" id="6326"/>
    <lineage>
        <taxon>Eukaryota</taxon>
        <taxon>Metazoa</taxon>
        <taxon>Ecdysozoa</taxon>
        <taxon>Nematoda</taxon>
        <taxon>Chromadorea</taxon>
        <taxon>Rhabditida</taxon>
        <taxon>Tylenchina</taxon>
        <taxon>Tylenchomorpha</taxon>
        <taxon>Aphelenchoidea</taxon>
        <taxon>Aphelenchoididae</taxon>
        <taxon>Bursaphelenchus</taxon>
    </lineage>
</organism>
<dbReference type="GO" id="GO:0006357">
    <property type="term" value="P:regulation of transcription by RNA polymerase II"/>
    <property type="evidence" value="ECO:0007669"/>
    <property type="project" value="InterPro"/>
</dbReference>
<dbReference type="CDD" id="cd20532">
    <property type="entry name" value="CYCLIN_CCNL_rpt1"/>
    <property type="match status" value="1"/>
</dbReference>
<dbReference type="CDD" id="cd20533">
    <property type="entry name" value="CYCLIN_CCNL_rpt2"/>
    <property type="match status" value="1"/>
</dbReference>
<sequence length="1297" mass="149586">MSDGDIAPQLAKLKEANNKIIATDAMTKLSNVLANLNAEIRANSNEPPKEEVKVEKTELDLLMEKIKPTKWGKKRNFSRIDISADKWFLTLDKDAFQKLAEPPSLADGLELKEEKELRLLGCELIQSGAILLRLPQTAAATGQILYQRYYYQKSFVRYNFIHTVMACLLLASRIEEAPRRPRDVINVVNRLKQLLQDKNGDRKRLVHIKLDKNYVELKNLVIKTERRLLNVLGFVVHVHHPHKIIMSYGHILGLSQTRKDILIKAWNYMNDGLRTDIFLRYKAETIACACLFLAARTVENPVVLPREPRPWYELYDCTKEEIEGISLILLNLYNNQKIPSFGRLSAHVEKLFKAKYGKPDPPPTVPTITIKEEEKKKDGRKDKESSKSYKVPRETERSGRTIEKIGIGGEIETETHHHLKVDMTNVEIAIAETTEIDQGEDRSLQEIENDPNLLRNLVVNNVMEQEPEKLSKAQRYEKFADTQRILQKFWSNLVKAELTDPKRPLKKHYLGVASSKNVQESVKDLETCVSPFGRDGIFEDGIPFYHYKRFVLSDVDQRRLQENDFNILRARFTSSEDRQIRRNWNDYCKLTGTFRPNEASDIFMGNTNQKGKRISDDPFFYAFMCRGLLHRTCAQMLRRAHTLFHSAQEEGYSRPWTQIEDNQLKDLAQTYGQQWEKIGHKMNRPRFHCYQRYQKLVQEEKVTEDDLAVKVFYTLISQRFGNDAMTVAMKDPKVIKAYEEKVKWKKIAKKTGWTVEKCKEYWEELKSAVKQCVDEQASTDPKLIKQALPEALRPAAFIYTAPRVKHAYSKRDAAEALKLFLKAEEENLIIKYKKIGIYKRLLESESLSQYDATQRRLIARHIYFIIMQCEANGLFDCFPKDKCSFYYKLEAIQHLLEKRAEKEENKSDESRGDDGLEHFGSVAAVLLDYVESKGWEPRTRTFLVHKLDGEKNEEDGEGQEEEPDDTSWLNETGEAVEFKKGGVKPKPEGLLKWKRKRPLLNPVEDDYWKCFLNPNYSSTQKVPENEEKKDDEEEEDTSISESRSKSEGARKKRKRNESTDTTSSKSPKKDKRKDDGKDGNGDQDGETSPTKGEHEDEEEEETSMSQRHRKKQQDQSIETTSSKSPKKDKKNPKDDSKEDNGDHDGETSPSKGEHDDEEEEETSKSDSRSKNGRDRKKQGGQSIDTTSSKSPKNDKKNPKDDSEEKNRDQDGETSPTNEQNDDEEEDTSKSDSRPKNGRNRKKRKADESIDTTSSKSPKKAKKLGRTIGKIGKQIKKEKTSPSQGGHDKSRDLDGLDD</sequence>
<dbReference type="OrthoDB" id="10264655at2759"/>
<dbReference type="SUPFAM" id="SSF46689">
    <property type="entry name" value="Homeodomain-like"/>
    <property type="match status" value="1"/>
</dbReference>
<evidence type="ECO:0000313" key="7">
    <source>
        <dbReference type="Proteomes" id="UP000659654"/>
    </source>
</evidence>
<dbReference type="PROSITE" id="PS51294">
    <property type="entry name" value="HTH_MYB"/>
    <property type="match status" value="1"/>
</dbReference>
<dbReference type="Gene3D" id="1.10.10.60">
    <property type="entry name" value="Homeodomain-like"/>
    <property type="match status" value="1"/>
</dbReference>
<dbReference type="Proteomes" id="UP000659654">
    <property type="component" value="Unassembled WGS sequence"/>
</dbReference>
<gene>
    <name evidence="6" type="ORF">BXYJ_LOCUS12916</name>
</gene>
<dbReference type="SUPFAM" id="SSF47954">
    <property type="entry name" value="Cyclin-like"/>
    <property type="match status" value="2"/>
</dbReference>
<dbReference type="InterPro" id="IPR036915">
    <property type="entry name" value="Cyclin-like_sf"/>
</dbReference>
<evidence type="ECO:0000256" key="3">
    <source>
        <dbReference type="SAM" id="MobiDB-lite"/>
    </source>
</evidence>
<dbReference type="Gene3D" id="1.10.472.10">
    <property type="entry name" value="Cyclin-like"/>
    <property type="match status" value="2"/>
</dbReference>
<dbReference type="GO" id="GO:0005634">
    <property type="term" value="C:nucleus"/>
    <property type="evidence" value="ECO:0007669"/>
    <property type="project" value="UniProtKB-SubCell"/>
</dbReference>
<dbReference type="PANTHER" id="PTHR10026">
    <property type="entry name" value="CYCLIN"/>
    <property type="match status" value="1"/>
</dbReference>
<dbReference type="SMART" id="SM00717">
    <property type="entry name" value="SANT"/>
    <property type="match status" value="1"/>
</dbReference>
<feature type="compositionally biased region" description="Basic and acidic residues" evidence="3">
    <location>
        <begin position="1131"/>
        <end position="1154"/>
    </location>
</feature>
<comment type="caution">
    <text evidence="6">The sequence shown here is derived from an EMBL/GenBank/DDBJ whole genome shotgun (WGS) entry which is preliminary data.</text>
</comment>
<feature type="compositionally biased region" description="Basic and acidic residues" evidence="3">
    <location>
        <begin position="1274"/>
        <end position="1297"/>
    </location>
</feature>
<feature type="region of interest" description="Disordered" evidence="3">
    <location>
        <begin position="1009"/>
        <end position="1297"/>
    </location>
</feature>
<dbReference type="PROSITE" id="PS50090">
    <property type="entry name" value="MYB_LIKE"/>
    <property type="match status" value="1"/>
</dbReference>
<dbReference type="EMBL" id="CAJFDI010000005">
    <property type="protein sequence ID" value="CAD5232825.1"/>
    <property type="molecule type" value="Genomic_DNA"/>
</dbReference>
<feature type="compositionally biased region" description="Basic and acidic residues" evidence="3">
    <location>
        <begin position="1191"/>
        <end position="1210"/>
    </location>
</feature>
<dbReference type="InterPro" id="IPR017930">
    <property type="entry name" value="Myb_dom"/>
</dbReference>
<feature type="compositionally biased region" description="Basic and acidic residues" evidence="3">
    <location>
        <begin position="1162"/>
        <end position="1172"/>
    </location>
</feature>
<keyword evidence="2" id="KW-0195">Cyclin</keyword>
<feature type="domain" description="Myb-like" evidence="4">
    <location>
        <begin position="648"/>
        <end position="697"/>
    </location>
</feature>
<feature type="compositionally biased region" description="Acidic residues" evidence="3">
    <location>
        <begin position="1029"/>
        <end position="1038"/>
    </location>
</feature>
<accession>A0A7I8X8F3</accession>
<feature type="domain" description="HTH myb-type" evidence="5">
    <location>
        <begin position="654"/>
        <end position="701"/>
    </location>
</feature>
<dbReference type="InterPro" id="IPR043198">
    <property type="entry name" value="Cyclin/Ssn8"/>
</dbReference>
<protein>
    <submittedName>
        <fullName evidence="6">(pine wood nematode) hypothetical protein</fullName>
    </submittedName>
</protein>